<sequence length="410" mass="47057">MTEVASLHPQSTRSTTARLLKIKYKDRSVMIPRPETFQATLGIVRRYFQLDTTQLVLETKSLEICDEEAVEISEDCWELVKDELRVLDPHERRFPRKGTETYYIETCMGKPLAIQAEPWFTVENFKRLIEEREGTPSEEQWLIFAGRAMQNKDTLSSSGLLHKSTVHLFKRLRGGKPVIYLQSPQEIHVTVKLSLVPSWSFSSIYPMVSVTPQGDGSQTLQWSIWTRKDGTLFDDHSGADIAYLYWEALSNPNQYNSPLPSPRTDQERFDPAWPVLTKDNSVLLDIAENLTGYLDEALLCLGLHVEARTSFITYWLPSFLKHKYVALRFINQAAYECAAPLEITPKPDVVTRVFMLFCGIPASNIEEWSSALQRSTESVQRWRKIVGVDKNKISDKSLFRVLEWGGMEVK</sequence>
<comment type="caution">
    <text evidence="2">The sequence shown here is derived from an EMBL/GenBank/DDBJ whole genome shotgun (WGS) entry which is preliminary data.</text>
</comment>
<dbReference type="PANTHER" id="PTHR10666">
    <property type="entry name" value="UBIQUITIN"/>
    <property type="match status" value="1"/>
</dbReference>
<dbReference type="InterPro" id="IPR019956">
    <property type="entry name" value="Ubiquitin_dom"/>
</dbReference>
<accession>A0ABR1J6F7</accession>
<evidence type="ECO:0000313" key="2">
    <source>
        <dbReference type="EMBL" id="KAK7452158.1"/>
    </source>
</evidence>
<dbReference type="SMART" id="SM00213">
    <property type="entry name" value="UBQ"/>
    <property type="match status" value="1"/>
</dbReference>
<reference evidence="2 3" key="1">
    <citation type="submission" date="2024-01" db="EMBL/GenBank/DDBJ databases">
        <title>A draft genome for the cacao thread blight pathogen Marasmiellus scandens.</title>
        <authorList>
            <person name="Baruah I.K."/>
            <person name="Leung J."/>
            <person name="Bukari Y."/>
            <person name="Amoako-Attah I."/>
            <person name="Meinhardt L.W."/>
            <person name="Bailey B.A."/>
            <person name="Cohen S.P."/>
        </authorList>
    </citation>
    <scope>NUCLEOTIDE SEQUENCE [LARGE SCALE GENOMIC DNA]</scope>
    <source>
        <strain evidence="2 3">GH-19</strain>
    </source>
</reference>
<evidence type="ECO:0000313" key="3">
    <source>
        <dbReference type="Proteomes" id="UP001498398"/>
    </source>
</evidence>
<dbReference type="InterPro" id="IPR000626">
    <property type="entry name" value="Ubiquitin-like_dom"/>
</dbReference>
<protein>
    <recommendedName>
        <fullName evidence="1">Ubiquitin-like domain-containing protein</fullName>
    </recommendedName>
</protein>
<dbReference type="SUPFAM" id="SSF54236">
    <property type="entry name" value="Ubiquitin-like"/>
    <property type="match status" value="1"/>
</dbReference>
<name>A0ABR1J6F7_9AGAR</name>
<dbReference type="InterPro" id="IPR050158">
    <property type="entry name" value="Ubiquitin_ubiquitin-like"/>
</dbReference>
<dbReference type="Pfam" id="PF00240">
    <property type="entry name" value="ubiquitin"/>
    <property type="match status" value="1"/>
</dbReference>
<dbReference type="InterPro" id="IPR029071">
    <property type="entry name" value="Ubiquitin-like_domsf"/>
</dbReference>
<evidence type="ECO:0000259" key="1">
    <source>
        <dbReference type="PROSITE" id="PS50053"/>
    </source>
</evidence>
<organism evidence="2 3">
    <name type="scientific">Marasmiellus scandens</name>
    <dbReference type="NCBI Taxonomy" id="2682957"/>
    <lineage>
        <taxon>Eukaryota</taxon>
        <taxon>Fungi</taxon>
        <taxon>Dikarya</taxon>
        <taxon>Basidiomycota</taxon>
        <taxon>Agaricomycotina</taxon>
        <taxon>Agaricomycetes</taxon>
        <taxon>Agaricomycetidae</taxon>
        <taxon>Agaricales</taxon>
        <taxon>Marasmiineae</taxon>
        <taxon>Omphalotaceae</taxon>
        <taxon>Marasmiellus</taxon>
    </lineage>
</organism>
<dbReference type="PROSITE" id="PS50053">
    <property type="entry name" value="UBIQUITIN_2"/>
    <property type="match status" value="1"/>
</dbReference>
<dbReference type="EMBL" id="JBANRG010000029">
    <property type="protein sequence ID" value="KAK7452158.1"/>
    <property type="molecule type" value="Genomic_DNA"/>
</dbReference>
<dbReference type="PRINTS" id="PR00348">
    <property type="entry name" value="UBIQUITIN"/>
</dbReference>
<proteinExistence type="predicted"/>
<dbReference type="Gene3D" id="3.10.20.90">
    <property type="entry name" value="Phosphatidylinositol 3-kinase Catalytic Subunit, Chain A, domain 1"/>
    <property type="match status" value="1"/>
</dbReference>
<gene>
    <name evidence="2" type="ORF">VKT23_020789</name>
</gene>
<feature type="domain" description="Ubiquitin-like" evidence="1">
    <location>
        <begin position="100"/>
        <end position="175"/>
    </location>
</feature>
<dbReference type="Proteomes" id="UP001498398">
    <property type="component" value="Unassembled WGS sequence"/>
</dbReference>
<keyword evidence="3" id="KW-1185">Reference proteome</keyword>